<dbReference type="KEGG" id="mane:DP065_00060"/>
<dbReference type="NCBIfam" id="NF045869">
    <property type="entry name" value="UU173_fam"/>
    <property type="match status" value="1"/>
</dbReference>
<organism evidence="2 3">
    <name type="scientific">[Mycoplasma] anseris</name>
    <dbReference type="NCBI Taxonomy" id="92400"/>
    <lineage>
        <taxon>Bacteria</taxon>
        <taxon>Bacillati</taxon>
        <taxon>Mycoplasmatota</taxon>
        <taxon>Mycoplasmoidales</taxon>
        <taxon>Metamycoplasmataceae</taxon>
        <taxon>Metamycoplasma</taxon>
    </lineage>
</organism>
<dbReference type="AlphaFoldDB" id="A0A2Z4NCD4"/>
<protein>
    <submittedName>
        <fullName evidence="2">DUF2779 domain-containing protein</fullName>
    </submittedName>
</protein>
<dbReference type="Proteomes" id="UP000250218">
    <property type="component" value="Chromosome"/>
</dbReference>
<name>A0A2Z4NCD4_9BACT</name>
<accession>A0A2Z4NCD4</accession>
<feature type="domain" description="DUF2779" evidence="1">
    <location>
        <begin position="427"/>
        <end position="553"/>
    </location>
</feature>
<dbReference type="EMBL" id="CP030140">
    <property type="protein sequence ID" value="AWX69167.1"/>
    <property type="molecule type" value="Genomic_DNA"/>
</dbReference>
<evidence type="ECO:0000259" key="1">
    <source>
        <dbReference type="Pfam" id="PF11074"/>
    </source>
</evidence>
<evidence type="ECO:0000313" key="3">
    <source>
        <dbReference type="Proteomes" id="UP000250218"/>
    </source>
</evidence>
<dbReference type="RefSeq" id="WP_052169643.1">
    <property type="nucleotide sequence ID" value="NZ_CP030140.1"/>
</dbReference>
<evidence type="ECO:0000313" key="2">
    <source>
        <dbReference type="EMBL" id="AWX69167.1"/>
    </source>
</evidence>
<proteinExistence type="predicted"/>
<reference evidence="3" key="1">
    <citation type="submission" date="2018-06" db="EMBL/GenBank/DDBJ databases">
        <title>Complete genome sequences of Mycoplasma anatis, M. anseris and M. cloacale type strains.</title>
        <authorList>
            <person name="Grozner D."/>
            <person name="Forro B."/>
            <person name="Sulyok K.M."/>
            <person name="Marton S."/>
            <person name="Kreizinger Z."/>
            <person name="Banyai K."/>
            <person name="Gyuranecz M."/>
        </authorList>
    </citation>
    <scope>NUCLEOTIDE SEQUENCE [LARGE SCALE GENOMIC DNA]</scope>
    <source>
        <strain evidence="3">ATCC 49234</strain>
    </source>
</reference>
<dbReference type="Pfam" id="PF11074">
    <property type="entry name" value="DUF2779"/>
    <property type="match status" value="1"/>
</dbReference>
<keyword evidence="3" id="KW-1185">Reference proteome</keyword>
<sequence length="675" mass="79706">MNKPKYFSFNHFFKLNKTHPYFMLNNELTSEIKEILEDEDDQSEVYNELNYKMSDIENQIEHFISGYEIDFNVNKQWTTIEKIEYLKENINENEQILNQLKANHQLDDFLSLISEYKELQIFATGLDAYQQKAIDALITYYKNTYKLENDEICILSKKASTEFLIHETTRAINKGFKVIINPVFEYQKAIASPIVYDKINNSFAILNFSWRTRRKNILSVYYVLNILRKNNLKIDDAQIFLPRLKDRKNYKKGELDFIFSSYAKNTKDGYSYKKNCGKSKESEYIQDRIYGKEKNPKKMIQLIDQNELDFFDVADSKFSCSFNQFVSYINNLEAYPKFFEFEPNLDELKSVLSTNNYDDGKDIIALVLNKVAPDLVYASSDLRRNLLFENKINLKYKTFYENELIKINPNFSESLNALFDEKHSNFVWFDFEGVSLPYPIIDFNTPWTQLPCQTSIIKTNRNQIYESNDYIYDPISFNQETLYQIICDIYDENADHYIVFNKGYESARINEAIEILEIYNQRNQFDTLKLAEARQKGNEINQKIVDLADFFKPLSKSMETNVGSAYIHISWLKSKYSIKLVEKYVTKHDLKLEHMIKPYNELEVKNGSMALALATSRAANAIKDQEWETKTKELKKYCHNDVLAMIMAFDLVKYILANKEQFDQEFATKIQDLHF</sequence>
<dbReference type="InterPro" id="IPR021301">
    <property type="entry name" value="DUF2779"/>
</dbReference>
<gene>
    <name evidence="2" type="ORF">DP065_00060</name>
</gene>